<dbReference type="HOGENOM" id="CLU_010718_6_2_1"/>
<dbReference type="AlphaFoldDB" id="B3M4Q7"/>
<dbReference type="GO" id="GO:0016740">
    <property type="term" value="F:transferase activity"/>
    <property type="evidence" value="ECO:0007669"/>
    <property type="project" value="UniProtKB-KW"/>
</dbReference>
<evidence type="ECO:0000313" key="3">
    <source>
        <dbReference type="Proteomes" id="UP000007801"/>
    </source>
</evidence>
<dbReference type="OrthoDB" id="190089at2759"/>
<organism evidence="2 3">
    <name type="scientific">Drosophila ananassae</name>
    <name type="common">Fruit fly</name>
    <dbReference type="NCBI Taxonomy" id="7217"/>
    <lineage>
        <taxon>Eukaryota</taxon>
        <taxon>Metazoa</taxon>
        <taxon>Ecdysozoa</taxon>
        <taxon>Arthropoda</taxon>
        <taxon>Hexapoda</taxon>
        <taxon>Insecta</taxon>
        <taxon>Pterygota</taxon>
        <taxon>Neoptera</taxon>
        <taxon>Endopterygota</taxon>
        <taxon>Diptera</taxon>
        <taxon>Brachycera</taxon>
        <taxon>Muscomorpha</taxon>
        <taxon>Ephydroidea</taxon>
        <taxon>Drosophilidae</taxon>
        <taxon>Drosophila</taxon>
        <taxon>Sophophora</taxon>
    </lineage>
</organism>
<dbReference type="EMBL" id="CH902618">
    <property type="protein sequence ID" value="EDV39456.1"/>
    <property type="molecule type" value="Genomic_DNA"/>
</dbReference>
<feature type="domain" description="CHK kinase-like" evidence="1">
    <location>
        <begin position="118"/>
        <end position="321"/>
    </location>
</feature>
<dbReference type="InterPro" id="IPR011009">
    <property type="entry name" value="Kinase-like_dom_sf"/>
</dbReference>
<dbReference type="PhylomeDB" id="B3M4Q7"/>
<gene>
    <name evidence="2" type="primary">Dana\GF25316</name>
    <name evidence="2" type="synonym">dana_GLEANR_9997</name>
    <name evidence="2" type="ORF">GF25316</name>
</gene>
<dbReference type="PANTHER" id="PTHR11012">
    <property type="entry name" value="PROTEIN KINASE-LIKE DOMAIN-CONTAINING"/>
    <property type="match status" value="1"/>
</dbReference>
<keyword evidence="2" id="KW-0808">Transferase</keyword>
<dbReference type="InterPro" id="IPR004119">
    <property type="entry name" value="EcKL"/>
</dbReference>
<dbReference type="STRING" id="7217.B3M4Q7"/>
<reference evidence="2 3" key="1">
    <citation type="journal article" date="2007" name="Nature">
        <title>Evolution of genes and genomes on the Drosophila phylogeny.</title>
        <authorList>
            <consortium name="Drosophila 12 Genomes Consortium"/>
            <person name="Clark A.G."/>
            <person name="Eisen M.B."/>
            <person name="Smith D.R."/>
            <person name="Bergman C.M."/>
            <person name="Oliver B."/>
            <person name="Markow T.A."/>
            <person name="Kaufman T.C."/>
            <person name="Kellis M."/>
            <person name="Gelbart W."/>
            <person name="Iyer V.N."/>
            <person name="Pollard D.A."/>
            <person name="Sackton T.B."/>
            <person name="Larracuente A.M."/>
            <person name="Singh N.D."/>
            <person name="Abad J.P."/>
            <person name="Abt D.N."/>
            <person name="Adryan B."/>
            <person name="Aguade M."/>
            <person name="Akashi H."/>
            <person name="Anderson W.W."/>
            <person name="Aquadro C.F."/>
            <person name="Ardell D.H."/>
            <person name="Arguello R."/>
            <person name="Artieri C.G."/>
            <person name="Barbash D.A."/>
            <person name="Barker D."/>
            <person name="Barsanti P."/>
            <person name="Batterham P."/>
            <person name="Batzoglou S."/>
            <person name="Begun D."/>
            <person name="Bhutkar A."/>
            <person name="Blanco E."/>
            <person name="Bosak S.A."/>
            <person name="Bradley R.K."/>
            <person name="Brand A.D."/>
            <person name="Brent M.R."/>
            <person name="Brooks A.N."/>
            <person name="Brown R.H."/>
            <person name="Butlin R.K."/>
            <person name="Caggese C."/>
            <person name="Calvi B.R."/>
            <person name="Bernardo de Carvalho A."/>
            <person name="Caspi A."/>
            <person name="Castrezana S."/>
            <person name="Celniker S.E."/>
            <person name="Chang J.L."/>
            <person name="Chapple C."/>
            <person name="Chatterji S."/>
            <person name="Chinwalla A."/>
            <person name="Civetta A."/>
            <person name="Clifton S.W."/>
            <person name="Comeron J.M."/>
            <person name="Costello J.C."/>
            <person name="Coyne J.A."/>
            <person name="Daub J."/>
            <person name="David R.G."/>
            <person name="Delcher A.L."/>
            <person name="Delehaunty K."/>
            <person name="Do C.B."/>
            <person name="Ebling H."/>
            <person name="Edwards K."/>
            <person name="Eickbush T."/>
            <person name="Evans J.D."/>
            <person name="Filipski A."/>
            <person name="Findeiss S."/>
            <person name="Freyhult E."/>
            <person name="Fulton L."/>
            <person name="Fulton R."/>
            <person name="Garcia A.C."/>
            <person name="Gardiner A."/>
            <person name="Garfield D.A."/>
            <person name="Garvin B.E."/>
            <person name="Gibson G."/>
            <person name="Gilbert D."/>
            <person name="Gnerre S."/>
            <person name="Godfrey J."/>
            <person name="Good R."/>
            <person name="Gotea V."/>
            <person name="Gravely B."/>
            <person name="Greenberg A.J."/>
            <person name="Griffiths-Jones S."/>
            <person name="Gross S."/>
            <person name="Guigo R."/>
            <person name="Gustafson E.A."/>
            <person name="Haerty W."/>
            <person name="Hahn M.W."/>
            <person name="Halligan D.L."/>
            <person name="Halpern A.L."/>
            <person name="Halter G.M."/>
            <person name="Han M.V."/>
            <person name="Heger A."/>
            <person name="Hillier L."/>
            <person name="Hinrichs A.S."/>
            <person name="Holmes I."/>
            <person name="Hoskins R.A."/>
            <person name="Hubisz M.J."/>
            <person name="Hultmark D."/>
            <person name="Huntley M.A."/>
            <person name="Jaffe D.B."/>
            <person name="Jagadeeshan S."/>
            <person name="Jeck W.R."/>
            <person name="Johnson J."/>
            <person name="Jones C.D."/>
            <person name="Jordan W.C."/>
            <person name="Karpen G.H."/>
            <person name="Kataoka E."/>
            <person name="Keightley P.D."/>
            <person name="Kheradpour P."/>
            <person name="Kirkness E.F."/>
            <person name="Koerich L.B."/>
            <person name="Kristiansen K."/>
            <person name="Kudrna D."/>
            <person name="Kulathinal R.J."/>
            <person name="Kumar S."/>
            <person name="Kwok R."/>
            <person name="Lander E."/>
            <person name="Langley C.H."/>
            <person name="Lapoint R."/>
            <person name="Lazzaro B.P."/>
            <person name="Lee S.J."/>
            <person name="Levesque L."/>
            <person name="Li R."/>
            <person name="Lin C.F."/>
            <person name="Lin M.F."/>
            <person name="Lindblad-Toh K."/>
            <person name="Llopart A."/>
            <person name="Long M."/>
            <person name="Low L."/>
            <person name="Lozovsky E."/>
            <person name="Lu J."/>
            <person name="Luo M."/>
            <person name="Machado C.A."/>
            <person name="Makalowski W."/>
            <person name="Marzo M."/>
            <person name="Matsuda M."/>
            <person name="Matzkin L."/>
            <person name="McAllister B."/>
            <person name="McBride C.S."/>
            <person name="McKernan B."/>
            <person name="McKernan K."/>
            <person name="Mendez-Lago M."/>
            <person name="Minx P."/>
            <person name="Mollenhauer M.U."/>
            <person name="Montooth K."/>
            <person name="Mount S.M."/>
            <person name="Mu X."/>
            <person name="Myers E."/>
            <person name="Negre B."/>
            <person name="Newfeld S."/>
            <person name="Nielsen R."/>
            <person name="Noor M.A."/>
            <person name="O'Grady P."/>
            <person name="Pachter L."/>
            <person name="Papaceit M."/>
            <person name="Parisi M.J."/>
            <person name="Parisi M."/>
            <person name="Parts L."/>
            <person name="Pedersen J.S."/>
            <person name="Pesole G."/>
            <person name="Phillippy A.M."/>
            <person name="Ponting C.P."/>
            <person name="Pop M."/>
            <person name="Porcelli D."/>
            <person name="Powell J.R."/>
            <person name="Prohaska S."/>
            <person name="Pruitt K."/>
            <person name="Puig M."/>
            <person name="Quesneville H."/>
            <person name="Ram K.R."/>
            <person name="Rand D."/>
            <person name="Rasmussen M.D."/>
            <person name="Reed L.K."/>
            <person name="Reenan R."/>
            <person name="Reily A."/>
            <person name="Remington K.A."/>
            <person name="Rieger T.T."/>
            <person name="Ritchie M.G."/>
            <person name="Robin C."/>
            <person name="Rogers Y.H."/>
            <person name="Rohde C."/>
            <person name="Rozas J."/>
            <person name="Rubenfield M.J."/>
            <person name="Ruiz A."/>
            <person name="Russo S."/>
            <person name="Salzberg S.L."/>
            <person name="Sanchez-Gracia A."/>
            <person name="Saranga D.J."/>
            <person name="Sato H."/>
            <person name="Schaeffer S.W."/>
            <person name="Schatz M.C."/>
            <person name="Schlenke T."/>
            <person name="Schwartz R."/>
            <person name="Segarra C."/>
            <person name="Singh R.S."/>
            <person name="Sirot L."/>
            <person name="Sirota M."/>
            <person name="Sisneros N.B."/>
            <person name="Smith C.D."/>
            <person name="Smith T.F."/>
            <person name="Spieth J."/>
            <person name="Stage D.E."/>
            <person name="Stark A."/>
            <person name="Stephan W."/>
            <person name="Strausberg R.L."/>
            <person name="Strempel S."/>
            <person name="Sturgill D."/>
            <person name="Sutton G."/>
            <person name="Sutton G.G."/>
            <person name="Tao W."/>
            <person name="Teichmann S."/>
            <person name="Tobari Y.N."/>
            <person name="Tomimura Y."/>
            <person name="Tsolas J.M."/>
            <person name="Valente V.L."/>
            <person name="Venter E."/>
            <person name="Venter J.C."/>
            <person name="Vicario S."/>
            <person name="Vieira F.G."/>
            <person name="Vilella A.J."/>
            <person name="Villasante A."/>
            <person name="Walenz B."/>
            <person name="Wang J."/>
            <person name="Wasserman M."/>
            <person name="Watts T."/>
            <person name="Wilson D."/>
            <person name="Wilson R.K."/>
            <person name="Wing R.A."/>
            <person name="Wolfner M.F."/>
            <person name="Wong A."/>
            <person name="Wong G.K."/>
            <person name="Wu C.I."/>
            <person name="Wu G."/>
            <person name="Yamamoto D."/>
            <person name="Yang H.P."/>
            <person name="Yang S.P."/>
            <person name="Yorke J.A."/>
            <person name="Yoshida K."/>
            <person name="Zdobnov E."/>
            <person name="Zhang P."/>
            <person name="Zhang Y."/>
            <person name="Zimin A.V."/>
            <person name="Baldwin J."/>
            <person name="Abdouelleil A."/>
            <person name="Abdulkadir J."/>
            <person name="Abebe A."/>
            <person name="Abera B."/>
            <person name="Abreu J."/>
            <person name="Acer S.C."/>
            <person name="Aftuck L."/>
            <person name="Alexander A."/>
            <person name="An P."/>
            <person name="Anderson E."/>
            <person name="Anderson S."/>
            <person name="Arachi H."/>
            <person name="Azer M."/>
            <person name="Bachantsang P."/>
            <person name="Barry A."/>
            <person name="Bayul T."/>
            <person name="Berlin A."/>
            <person name="Bessette D."/>
            <person name="Bloom T."/>
            <person name="Blye J."/>
            <person name="Boguslavskiy L."/>
            <person name="Bonnet C."/>
            <person name="Boukhgalter B."/>
            <person name="Bourzgui I."/>
            <person name="Brown A."/>
            <person name="Cahill P."/>
            <person name="Channer S."/>
            <person name="Cheshatsang Y."/>
            <person name="Chuda L."/>
            <person name="Citroen M."/>
            <person name="Collymore A."/>
            <person name="Cooke P."/>
            <person name="Costello M."/>
            <person name="D'Aco K."/>
            <person name="Daza R."/>
            <person name="De Haan G."/>
            <person name="DeGray S."/>
            <person name="DeMaso C."/>
            <person name="Dhargay N."/>
            <person name="Dooley K."/>
            <person name="Dooley E."/>
            <person name="Doricent M."/>
            <person name="Dorje P."/>
            <person name="Dorjee K."/>
            <person name="Dupes A."/>
            <person name="Elong R."/>
            <person name="Falk J."/>
            <person name="Farina A."/>
            <person name="Faro S."/>
            <person name="Ferguson D."/>
            <person name="Fisher S."/>
            <person name="Foley C.D."/>
            <person name="Franke A."/>
            <person name="Friedrich D."/>
            <person name="Gadbois L."/>
            <person name="Gearin G."/>
            <person name="Gearin C.R."/>
            <person name="Giannoukos G."/>
            <person name="Goode T."/>
            <person name="Graham J."/>
            <person name="Grandbois E."/>
            <person name="Grewal S."/>
            <person name="Gyaltsen K."/>
            <person name="Hafez N."/>
            <person name="Hagos B."/>
            <person name="Hall J."/>
            <person name="Henson C."/>
            <person name="Hollinger A."/>
            <person name="Honan T."/>
            <person name="Huard M.D."/>
            <person name="Hughes L."/>
            <person name="Hurhula B."/>
            <person name="Husby M.E."/>
            <person name="Kamat A."/>
            <person name="Kanga B."/>
            <person name="Kashin S."/>
            <person name="Khazanovich D."/>
            <person name="Kisner P."/>
            <person name="Lance K."/>
            <person name="Lara M."/>
            <person name="Lee W."/>
            <person name="Lennon N."/>
            <person name="Letendre F."/>
            <person name="LeVine R."/>
            <person name="Lipovsky A."/>
            <person name="Liu X."/>
            <person name="Liu J."/>
            <person name="Liu S."/>
            <person name="Lokyitsang T."/>
            <person name="Lokyitsang Y."/>
            <person name="Lubonja R."/>
            <person name="Lui A."/>
            <person name="MacDonald P."/>
            <person name="Magnisalis V."/>
            <person name="Maru K."/>
            <person name="Matthews C."/>
            <person name="McCusker W."/>
            <person name="McDonough S."/>
            <person name="Mehta T."/>
            <person name="Meldrim J."/>
            <person name="Meneus L."/>
            <person name="Mihai O."/>
            <person name="Mihalev A."/>
            <person name="Mihova T."/>
            <person name="Mittelman R."/>
            <person name="Mlenga V."/>
            <person name="Montmayeur A."/>
            <person name="Mulrain L."/>
            <person name="Navidi A."/>
            <person name="Naylor J."/>
            <person name="Negash T."/>
            <person name="Nguyen T."/>
            <person name="Nguyen N."/>
            <person name="Nicol R."/>
            <person name="Norbu C."/>
            <person name="Norbu N."/>
            <person name="Novod N."/>
            <person name="O'Neill B."/>
            <person name="Osman S."/>
            <person name="Markiewicz E."/>
            <person name="Oyono O.L."/>
            <person name="Patti C."/>
            <person name="Phunkhang P."/>
            <person name="Pierre F."/>
            <person name="Priest M."/>
            <person name="Raghuraman S."/>
            <person name="Rege F."/>
            <person name="Reyes R."/>
            <person name="Rise C."/>
            <person name="Rogov P."/>
            <person name="Ross K."/>
            <person name="Ryan E."/>
            <person name="Settipalli S."/>
            <person name="Shea T."/>
            <person name="Sherpa N."/>
            <person name="Shi L."/>
            <person name="Shih D."/>
            <person name="Sparrow T."/>
            <person name="Spaulding J."/>
            <person name="Stalker J."/>
            <person name="Stange-Thomann N."/>
            <person name="Stavropoulos S."/>
            <person name="Stone C."/>
            <person name="Strader C."/>
            <person name="Tesfaye S."/>
            <person name="Thomson T."/>
            <person name="Thoulutsang Y."/>
            <person name="Thoulutsang D."/>
            <person name="Topham K."/>
            <person name="Topping I."/>
            <person name="Tsamla T."/>
            <person name="Vassiliev H."/>
            <person name="Vo A."/>
            <person name="Wangchuk T."/>
            <person name="Wangdi T."/>
            <person name="Weiand M."/>
            <person name="Wilkinson J."/>
            <person name="Wilson A."/>
            <person name="Yadav S."/>
            <person name="Young G."/>
            <person name="Yu Q."/>
            <person name="Zembek L."/>
            <person name="Zhong D."/>
            <person name="Zimmer A."/>
            <person name="Zwirko Z."/>
            <person name="Jaffe D.B."/>
            <person name="Alvarez P."/>
            <person name="Brockman W."/>
            <person name="Butler J."/>
            <person name="Chin C."/>
            <person name="Gnerre S."/>
            <person name="Grabherr M."/>
            <person name="Kleber M."/>
            <person name="Mauceli E."/>
            <person name="MacCallum I."/>
        </authorList>
    </citation>
    <scope>NUCLEOTIDE SEQUENCE [LARGE SCALE GENOMIC DNA]</scope>
    <source>
        <strain evidence="3">Tucson 14024-0371.13</strain>
    </source>
</reference>
<proteinExistence type="predicted"/>
<dbReference type="GeneID" id="6507939"/>
<dbReference type="InParanoid" id="B3M4Q7"/>
<dbReference type="SMART" id="SM00587">
    <property type="entry name" value="CHK"/>
    <property type="match status" value="1"/>
</dbReference>
<protein>
    <recommendedName>
        <fullName evidence="1">CHK kinase-like domain-containing protein</fullName>
    </recommendedName>
</protein>
<accession>B3M4Q7</accession>
<sequence>MSETELSSTVTRALLDLYQRHHAPLDSQPMAGVGENAYGQVLRVSWPTIPEAPSVVVKMAPKNEARREHMHVVDYYAREVFMYREVFPIFRELNPDHSIFTVAPALEANGLQPPNEFLIFEDLAGSGFRPYSRCSMPTYDIVICIMKALAEMHASSFVLQAKNPAKFEELISHIKKDNLFTENIEEVTIEFGKFQLRKTKKMLGASDGEPSEVAAMREVLDLCEKHFKALALYSVDGKSQNPHSVICHGDFWNNNILYRYEPNHDQPVEAKLIDFQMSRYAPPVLDIIHYLHTCTEKPLRDEHFIAFMNAYHETLGQKLKSCGLRIEEIYPRSIFNRQLQLYGVYGLIMGAFSLPFFVSNANEVLDIDTVSEAIKDLSETEAPQYQDLIEEFEMLNERTLPIFKRRMVGIVKDLIKYNMTEPLYKFEA</sequence>
<evidence type="ECO:0000313" key="2">
    <source>
        <dbReference type="EMBL" id="EDV39456.1"/>
    </source>
</evidence>
<dbReference type="Proteomes" id="UP000007801">
    <property type="component" value="Unassembled WGS sequence"/>
</dbReference>
<dbReference type="InterPro" id="IPR015897">
    <property type="entry name" value="CHK_kinase-like"/>
</dbReference>
<name>B3M4Q7_DROAN</name>
<keyword evidence="3" id="KW-1185">Reference proteome</keyword>
<dbReference type="KEGG" id="dan:6507939"/>
<dbReference type="PANTHER" id="PTHR11012:SF48">
    <property type="entry name" value="CHK KINASE-LIKE DOMAIN-CONTAINING PROTEIN-RELATED"/>
    <property type="match status" value="1"/>
</dbReference>
<dbReference type="SUPFAM" id="SSF56112">
    <property type="entry name" value="Protein kinase-like (PK-like)"/>
    <property type="match status" value="1"/>
</dbReference>
<dbReference type="OMA" id="YAREVFM"/>
<dbReference type="Gene3D" id="3.90.1200.10">
    <property type="match status" value="1"/>
</dbReference>
<evidence type="ECO:0000259" key="1">
    <source>
        <dbReference type="SMART" id="SM00587"/>
    </source>
</evidence>
<dbReference type="Pfam" id="PF02958">
    <property type="entry name" value="EcKL"/>
    <property type="match status" value="1"/>
</dbReference>
<dbReference type="eggNOG" id="ENOG502QVUT">
    <property type="taxonomic scope" value="Eukaryota"/>
</dbReference>